<dbReference type="InterPro" id="IPR001091">
    <property type="entry name" value="RM_Methyltransferase"/>
</dbReference>
<evidence type="ECO:0000256" key="1">
    <source>
        <dbReference type="ARBA" id="ARBA00022603"/>
    </source>
</evidence>
<accession>X0W9F5</accession>
<feature type="domain" description="DNA methylase N-4/N-6" evidence="3">
    <location>
        <begin position="41"/>
        <end position="111"/>
    </location>
</feature>
<dbReference type="PRINTS" id="PR00508">
    <property type="entry name" value="S21N4MTFRASE"/>
</dbReference>
<evidence type="ECO:0000259" key="3">
    <source>
        <dbReference type="Pfam" id="PF01555"/>
    </source>
</evidence>
<sequence length="126" mass="14362">ELPPTSCWLIWDKENTGDFADVEMAWTNIDGAARLKRFMWNGMLRARQEPRGDHPTQKPVTVMEWAIQRLKKDPQTILDPFMGSGTTGVASANLGREFIGIEIEEKYFDIACERITAAQSQMRLFA</sequence>
<dbReference type="InterPro" id="IPR029063">
    <property type="entry name" value="SAM-dependent_MTases_sf"/>
</dbReference>
<dbReference type="InterPro" id="IPR002941">
    <property type="entry name" value="DNA_methylase_N4/N6"/>
</dbReference>
<dbReference type="EMBL" id="BARS01039520">
    <property type="protein sequence ID" value="GAG19862.1"/>
    <property type="molecule type" value="Genomic_DNA"/>
</dbReference>
<keyword evidence="2" id="KW-0808">Transferase</keyword>
<organism evidence="4">
    <name type="scientific">marine sediment metagenome</name>
    <dbReference type="NCBI Taxonomy" id="412755"/>
    <lineage>
        <taxon>unclassified sequences</taxon>
        <taxon>metagenomes</taxon>
        <taxon>ecological metagenomes</taxon>
    </lineage>
</organism>
<keyword evidence="1" id="KW-0489">Methyltransferase</keyword>
<dbReference type="Pfam" id="PF01555">
    <property type="entry name" value="N6_N4_Mtase"/>
    <property type="match status" value="1"/>
</dbReference>
<feature type="non-terminal residue" evidence="4">
    <location>
        <position position="1"/>
    </location>
</feature>
<dbReference type="Gene3D" id="3.40.50.150">
    <property type="entry name" value="Vaccinia Virus protein VP39"/>
    <property type="match status" value="1"/>
</dbReference>
<dbReference type="GO" id="GO:0032259">
    <property type="term" value="P:methylation"/>
    <property type="evidence" value="ECO:0007669"/>
    <property type="project" value="UniProtKB-KW"/>
</dbReference>
<dbReference type="SUPFAM" id="SSF53335">
    <property type="entry name" value="S-adenosyl-L-methionine-dependent methyltransferases"/>
    <property type="match status" value="1"/>
</dbReference>
<reference evidence="4" key="1">
    <citation type="journal article" date="2014" name="Front. Microbiol.">
        <title>High frequency of phylogenetically diverse reductive dehalogenase-homologous genes in deep subseafloor sedimentary metagenomes.</title>
        <authorList>
            <person name="Kawai M."/>
            <person name="Futagami T."/>
            <person name="Toyoda A."/>
            <person name="Takaki Y."/>
            <person name="Nishi S."/>
            <person name="Hori S."/>
            <person name="Arai W."/>
            <person name="Tsubouchi T."/>
            <person name="Morono Y."/>
            <person name="Uchiyama I."/>
            <person name="Ito T."/>
            <person name="Fujiyama A."/>
            <person name="Inagaki F."/>
            <person name="Takami H."/>
        </authorList>
    </citation>
    <scope>NUCLEOTIDE SEQUENCE</scope>
    <source>
        <strain evidence="4">Expedition CK06-06</strain>
    </source>
</reference>
<evidence type="ECO:0000313" key="4">
    <source>
        <dbReference type="EMBL" id="GAG19862.1"/>
    </source>
</evidence>
<proteinExistence type="predicted"/>
<gene>
    <name evidence="4" type="ORF">S01H1_60340</name>
</gene>
<dbReference type="GO" id="GO:0003677">
    <property type="term" value="F:DNA binding"/>
    <property type="evidence" value="ECO:0007669"/>
    <property type="project" value="InterPro"/>
</dbReference>
<dbReference type="AlphaFoldDB" id="X0W9F5"/>
<name>X0W9F5_9ZZZZ</name>
<protein>
    <recommendedName>
        <fullName evidence="3">DNA methylase N-4/N-6 domain-containing protein</fullName>
    </recommendedName>
</protein>
<dbReference type="GO" id="GO:0008170">
    <property type="term" value="F:N-methyltransferase activity"/>
    <property type="evidence" value="ECO:0007669"/>
    <property type="project" value="InterPro"/>
</dbReference>
<comment type="caution">
    <text evidence="4">The sequence shown here is derived from an EMBL/GenBank/DDBJ whole genome shotgun (WGS) entry which is preliminary data.</text>
</comment>
<evidence type="ECO:0000256" key="2">
    <source>
        <dbReference type="ARBA" id="ARBA00022679"/>
    </source>
</evidence>